<keyword evidence="1" id="KW-0732">Signal</keyword>
<dbReference type="EMBL" id="CP104067">
    <property type="protein sequence ID" value="WAH42984.1"/>
    <property type="molecule type" value="Genomic_DNA"/>
</dbReference>
<protein>
    <recommendedName>
        <fullName evidence="4">Lipoprotein</fullName>
    </recommendedName>
</protein>
<evidence type="ECO:0000313" key="3">
    <source>
        <dbReference type="Proteomes" id="UP001164761"/>
    </source>
</evidence>
<dbReference type="PROSITE" id="PS51257">
    <property type="entry name" value="PROKAR_LIPOPROTEIN"/>
    <property type="match status" value="1"/>
</dbReference>
<reference evidence="2" key="1">
    <citation type="submission" date="2022-08" db="EMBL/GenBank/DDBJ databases">
        <title>Alicyclobacillus fastidiosus DSM 17978, complete genome.</title>
        <authorList>
            <person name="Wang Q."/>
            <person name="Cai R."/>
            <person name="Wang Z."/>
        </authorList>
    </citation>
    <scope>NUCLEOTIDE SEQUENCE</scope>
    <source>
        <strain evidence="2">DSM 17978</strain>
    </source>
</reference>
<feature type="signal peptide" evidence="1">
    <location>
        <begin position="1"/>
        <end position="19"/>
    </location>
</feature>
<feature type="chain" id="PRO_5046368989" description="Lipoprotein" evidence="1">
    <location>
        <begin position="20"/>
        <end position="155"/>
    </location>
</feature>
<name>A0ABY6ZJD6_9BACL</name>
<dbReference type="RefSeq" id="WP_268006862.1">
    <property type="nucleotide sequence ID" value="NZ_BSUT01000001.1"/>
</dbReference>
<organism evidence="2 3">
    <name type="scientific">Alicyclobacillus fastidiosus</name>
    <dbReference type="NCBI Taxonomy" id="392011"/>
    <lineage>
        <taxon>Bacteria</taxon>
        <taxon>Bacillati</taxon>
        <taxon>Bacillota</taxon>
        <taxon>Bacilli</taxon>
        <taxon>Bacillales</taxon>
        <taxon>Alicyclobacillaceae</taxon>
        <taxon>Alicyclobacillus</taxon>
    </lineage>
</organism>
<gene>
    <name evidence="2" type="ORF">NZD89_06090</name>
</gene>
<sequence length="155" mass="17360">MKKLGLFLCSAMLFGVVSGCSTTPQIFDDKDVHFKLLNQQSMNGAETYTIQIMSTSPMELTHLSLYLDYPIKLQNGHESNPFQIKGRTNQSIVTLDKGQSTQFTFYAPIKQVFGDSTLLDFNHPDIELDGFSKEGSKEIPFEIAGDLSVFLSQHK</sequence>
<evidence type="ECO:0008006" key="4">
    <source>
        <dbReference type="Google" id="ProtNLM"/>
    </source>
</evidence>
<evidence type="ECO:0000313" key="2">
    <source>
        <dbReference type="EMBL" id="WAH42984.1"/>
    </source>
</evidence>
<evidence type="ECO:0000256" key="1">
    <source>
        <dbReference type="SAM" id="SignalP"/>
    </source>
</evidence>
<keyword evidence="3" id="KW-1185">Reference proteome</keyword>
<accession>A0ABY6ZJD6</accession>
<proteinExistence type="predicted"/>
<dbReference type="Proteomes" id="UP001164761">
    <property type="component" value="Chromosome"/>
</dbReference>